<evidence type="ECO:0000313" key="2">
    <source>
        <dbReference type="Proteomes" id="UP000292052"/>
    </source>
</evidence>
<organism evidence="1 2">
    <name type="scientific">Asbolus verrucosus</name>
    <name type="common">Desert ironclad beetle</name>
    <dbReference type="NCBI Taxonomy" id="1661398"/>
    <lineage>
        <taxon>Eukaryota</taxon>
        <taxon>Metazoa</taxon>
        <taxon>Ecdysozoa</taxon>
        <taxon>Arthropoda</taxon>
        <taxon>Hexapoda</taxon>
        <taxon>Insecta</taxon>
        <taxon>Pterygota</taxon>
        <taxon>Neoptera</taxon>
        <taxon>Endopterygota</taxon>
        <taxon>Coleoptera</taxon>
        <taxon>Polyphaga</taxon>
        <taxon>Cucujiformia</taxon>
        <taxon>Tenebrionidae</taxon>
        <taxon>Pimeliinae</taxon>
        <taxon>Asbolus</taxon>
    </lineage>
</organism>
<dbReference type="Proteomes" id="UP000292052">
    <property type="component" value="Unassembled WGS sequence"/>
</dbReference>
<protein>
    <submittedName>
        <fullName evidence="1">Uncharacterized protein</fullName>
    </submittedName>
</protein>
<name>A0A482W8G0_ASBVE</name>
<accession>A0A482W8G0</accession>
<dbReference type="AlphaFoldDB" id="A0A482W8G0"/>
<gene>
    <name evidence="1" type="ORF">BDFB_014756</name>
</gene>
<dbReference type="EMBL" id="QDEB01017613">
    <property type="protein sequence ID" value="RZC41394.1"/>
    <property type="molecule type" value="Genomic_DNA"/>
</dbReference>
<sequence>MDDHNTTRLVLLVFPDVVSKKLSNGFGKLGDTLEGLDQEDKDALLLGTTTFSF</sequence>
<reference evidence="1 2" key="1">
    <citation type="submission" date="2017-03" db="EMBL/GenBank/DDBJ databases">
        <title>Genome of the blue death feigning beetle - Asbolus verrucosus.</title>
        <authorList>
            <person name="Rider S.D."/>
        </authorList>
    </citation>
    <scope>NUCLEOTIDE SEQUENCE [LARGE SCALE GENOMIC DNA]</scope>
    <source>
        <strain evidence="1">Butters</strain>
        <tissue evidence="1">Head and leg muscle</tissue>
    </source>
</reference>
<evidence type="ECO:0000313" key="1">
    <source>
        <dbReference type="EMBL" id="RZC41394.1"/>
    </source>
</evidence>
<comment type="caution">
    <text evidence="1">The sequence shown here is derived from an EMBL/GenBank/DDBJ whole genome shotgun (WGS) entry which is preliminary data.</text>
</comment>
<keyword evidence="2" id="KW-1185">Reference proteome</keyword>
<proteinExistence type="predicted"/>